<dbReference type="PROSITE" id="PS50013">
    <property type="entry name" value="CHROMO_2"/>
    <property type="match status" value="1"/>
</dbReference>
<name>A7EAB1_SCLS1</name>
<evidence type="ECO:0000256" key="1">
    <source>
        <dbReference type="ARBA" id="ARBA00011353"/>
    </source>
</evidence>
<dbReference type="Gene3D" id="2.40.50.40">
    <property type="match status" value="1"/>
</dbReference>
<dbReference type="Proteomes" id="UP000001312">
    <property type="component" value="Unassembled WGS sequence"/>
</dbReference>
<dbReference type="SUPFAM" id="SSF54160">
    <property type="entry name" value="Chromo domain-like"/>
    <property type="match status" value="1"/>
</dbReference>
<feature type="compositionally biased region" description="Polar residues" evidence="2">
    <location>
        <begin position="1"/>
        <end position="13"/>
    </location>
</feature>
<dbReference type="InParanoid" id="A7EAB1"/>
<dbReference type="RefSeq" id="XP_001596027.1">
    <property type="nucleotide sequence ID" value="XM_001595977.1"/>
</dbReference>
<evidence type="ECO:0000313" key="4">
    <source>
        <dbReference type="EMBL" id="EDN99389.1"/>
    </source>
</evidence>
<sequence length="135" mass="15858">MEAQNKASSSRASTKPDKSKEWEVEKILAVKKKWKSLYVRASWVGHDEDPEWYPISDFKTSPHLLMDFYRENSSTTSPPAQLPEWKDAYEAGREDYEHLDSNKPMDPRSRARYFKELLEGLREYDESIVSVKKII</sequence>
<protein>
    <recommendedName>
        <fullName evidence="3">Chromo domain-containing protein</fullName>
    </recommendedName>
</protein>
<dbReference type="HOGENOM" id="CLU_1886988_0_0_1"/>
<comment type="subunit">
    <text evidence="1">Component of the NuA4 histone acetyltransferase complex.</text>
</comment>
<dbReference type="EMBL" id="CH476623">
    <property type="protein sequence ID" value="EDN99389.1"/>
    <property type="molecule type" value="Genomic_DNA"/>
</dbReference>
<reference evidence="5" key="1">
    <citation type="journal article" date="2011" name="PLoS Genet.">
        <title>Genomic analysis of the necrotrophic fungal pathogens Sclerotinia sclerotiorum and Botrytis cinerea.</title>
        <authorList>
            <person name="Amselem J."/>
            <person name="Cuomo C.A."/>
            <person name="van Kan J.A."/>
            <person name="Viaud M."/>
            <person name="Benito E.P."/>
            <person name="Couloux A."/>
            <person name="Coutinho P.M."/>
            <person name="de Vries R.P."/>
            <person name="Dyer P.S."/>
            <person name="Fillinger S."/>
            <person name="Fournier E."/>
            <person name="Gout L."/>
            <person name="Hahn M."/>
            <person name="Kohn L."/>
            <person name="Lapalu N."/>
            <person name="Plummer K.M."/>
            <person name="Pradier J.M."/>
            <person name="Quevillon E."/>
            <person name="Sharon A."/>
            <person name="Simon A."/>
            <person name="ten Have A."/>
            <person name="Tudzynski B."/>
            <person name="Tudzynski P."/>
            <person name="Wincker P."/>
            <person name="Andrew M."/>
            <person name="Anthouard V."/>
            <person name="Beever R.E."/>
            <person name="Beffa R."/>
            <person name="Benoit I."/>
            <person name="Bouzid O."/>
            <person name="Brault B."/>
            <person name="Chen Z."/>
            <person name="Choquer M."/>
            <person name="Collemare J."/>
            <person name="Cotton P."/>
            <person name="Danchin E.G."/>
            <person name="Da Silva C."/>
            <person name="Gautier A."/>
            <person name="Giraud C."/>
            <person name="Giraud T."/>
            <person name="Gonzalez C."/>
            <person name="Grossetete S."/>
            <person name="Guldener U."/>
            <person name="Henrissat B."/>
            <person name="Howlett B.J."/>
            <person name="Kodira C."/>
            <person name="Kretschmer M."/>
            <person name="Lappartient A."/>
            <person name="Leroch M."/>
            <person name="Levis C."/>
            <person name="Mauceli E."/>
            <person name="Neuveglise C."/>
            <person name="Oeser B."/>
            <person name="Pearson M."/>
            <person name="Poulain J."/>
            <person name="Poussereau N."/>
            <person name="Quesneville H."/>
            <person name="Rascle C."/>
            <person name="Schumacher J."/>
            <person name="Segurens B."/>
            <person name="Sexton A."/>
            <person name="Silva E."/>
            <person name="Sirven C."/>
            <person name="Soanes D.M."/>
            <person name="Talbot N.J."/>
            <person name="Templeton M."/>
            <person name="Yandava C."/>
            <person name="Yarden O."/>
            <person name="Zeng Q."/>
            <person name="Rollins J.A."/>
            <person name="Lebrun M.H."/>
            <person name="Dickman M."/>
        </authorList>
    </citation>
    <scope>NUCLEOTIDE SEQUENCE [LARGE SCALE GENOMIC DNA]</scope>
    <source>
        <strain evidence="5">ATCC 18683 / 1980 / Ss-1</strain>
    </source>
</reference>
<keyword evidence="5" id="KW-1185">Reference proteome</keyword>
<feature type="domain" description="Chromo" evidence="3">
    <location>
        <begin position="22"/>
        <end position="80"/>
    </location>
</feature>
<dbReference type="GO" id="GO:0006338">
    <property type="term" value="P:chromatin remodeling"/>
    <property type="evidence" value="ECO:0007669"/>
    <property type="project" value="UniProtKB-ARBA"/>
</dbReference>
<dbReference type="AlphaFoldDB" id="A7EAB1"/>
<dbReference type="CDD" id="cd00024">
    <property type="entry name" value="CD_CSD"/>
    <property type="match status" value="1"/>
</dbReference>
<accession>A7EAB1</accession>
<dbReference type="InterPro" id="IPR016197">
    <property type="entry name" value="Chromo-like_dom_sf"/>
</dbReference>
<gene>
    <name evidence="4" type="ORF">SS1G_02243</name>
</gene>
<dbReference type="InterPro" id="IPR000953">
    <property type="entry name" value="Chromo/chromo_shadow_dom"/>
</dbReference>
<dbReference type="OMA" id="PEWYPIS"/>
<evidence type="ECO:0000313" key="5">
    <source>
        <dbReference type="Proteomes" id="UP000001312"/>
    </source>
</evidence>
<dbReference type="GeneID" id="5492474"/>
<evidence type="ECO:0000256" key="2">
    <source>
        <dbReference type="SAM" id="MobiDB-lite"/>
    </source>
</evidence>
<proteinExistence type="predicted"/>
<organism evidence="4 5">
    <name type="scientific">Sclerotinia sclerotiorum (strain ATCC 18683 / 1980 / Ss-1)</name>
    <name type="common">White mold</name>
    <name type="synonym">Whetzelinia sclerotiorum</name>
    <dbReference type="NCBI Taxonomy" id="665079"/>
    <lineage>
        <taxon>Eukaryota</taxon>
        <taxon>Fungi</taxon>
        <taxon>Dikarya</taxon>
        <taxon>Ascomycota</taxon>
        <taxon>Pezizomycotina</taxon>
        <taxon>Leotiomycetes</taxon>
        <taxon>Helotiales</taxon>
        <taxon>Sclerotiniaceae</taxon>
        <taxon>Sclerotinia</taxon>
    </lineage>
</organism>
<evidence type="ECO:0000259" key="3">
    <source>
        <dbReference type="PROSITE" id="PS50013"/>
    </source>
</evidence>
<feature type="region of interest" description="Disordered" evidence="2">
    <location>
        <begin position="1"/>
        <end position="21"/>
    </location>
</feature>
<dbReference type="KEGG" id="ssl:SS1G_02243"/>